<keyword evidence="5" id="KW-0443">Lipid metabolism</keyword>
<feature type="region of interest" description="Disordered" evidence="7">
    <location>
        <begin position="373"/>
        <end position="395"/>
    </location>
</feature>
<dbReference type="OrthoDB" id="14970at2759"/>
<dbReference type="Gene3D" id="1.10.12.10">
    <property type="entry name" value="Lyase 2-enoyl-coa Hydratase, Chain A, domain 2"/>
    <property type="match status" value="1"/>
</dbReference>
<comment type="pathway">
    <text evidence="1">Lipid metabolism; fatty acid beta-oxidation.</text>
</comment>
<evidence type="ECO:0000256" key="3">
    <source>
        <dbReference type="ARBA" id="ARBA00022832"/>
    </source>
</evidence>
<dbReference type="Pfam" id="PF00378">
    <property type="entry name" value="ECH_1"/>
    <property type="match status" value="1"/>
</dbReference>
<comment type="caution">
    <text evidence="8">The sequence shown here is derived from an EMBL/GenBank/DDBJ whole genome shotgun (WGS) entry which is preliminary data.</text>
</comment>
<proteinExistence type="inferred from homology"/>
<evidence type="ECO:0000256" key="1">
    <source>
        <dbReference type="ARBA" id="ARBA00005005"/>
    </source>
</evidence>
<comment type="similarity">
    <text evidence="2">Belongs to the enoyl-CoA hydratase/isomerase family.</text>
</comment>
<dbReference type="InterPro" id="IPR045002">
    <property type="entry name" value="Ech1-like"/>
</dbReference>
<dbReference type="AlphaFoldDB" id="A0A4V6WL66"/>
<dbReference type="FunFam" id="3.90.226.10:FF:000024">
    <property type="entry name" value="Delta3,5-delta2,4-dienoyl-CoA isomerase"/>
    <property type="match status" value="1"/>
</dbReference>
<protein>
    <submittedName>
        <fullName evidence="8">Uncharacterized protein</fullName>
    </submittedName>
</protein>
<gene>
    <name evidence="8" type="ORF">B0A55_02611</name>
</gene>
<dbReference type="SUPFAM" id="SSF52096">
    <property type="entry name" value="ClpP/crotonase"/>
    <property type="match status" value="1"/>
</dbReference>
<evidence type="ECO:0000256" key="2">
    <source>
        <dbReference type="ARBA" id="ARBA00005254"/>
    </source>
</evidence>
<dbReference type="PANTHER" id="PTHR43149:SF1">
    <property type="entry name" value="DELTA(3,5)-DELTA(2,4)-DIENOYL-COA ISOMERASE, MITOCHONDRIAL"/>
    <property type="match status" value="1"/>
</dbReference>
<organism evidence="8 9">
    <name type="scientific">Friedmanniomyces simplex</name>
    <dbReference type="NCBI Taxonomy" id="329884"/>
    <lineage>
        <taxon>Eukaryota</taxon>
        <taxon>Fungi</taxon>
        <taxon>Dikarya</taxon>
        <taxon>Ascomycota</taxon>
        <taxon>Pezizomycotina</taxon>
        <taxon>Dothideomycetes</taxon>
        <taxon>Dothideomycetidae</taxon>
        <taxon>Mycosphaerellales</taxon>
        <taxon>Teratosphaeriaceae</taxon>
        <taxon>Friedmanniomyces</taxon>
    </lineage>
</organism>
<name>A0A4V6WL66_9PEZI</name>
<dbReference type="CDD" id="cd06558">
    <property type="entry name" value="crotonase-like"/>
    <property type="match status" value="1"/>
</dbReference>
<dbReference type="Gene3D" id="3.90.226.10">
    <property type="entry name" value="2-enoyl-CoA Hydratase, Chain A, domain 1"/>
    <property type="match status" value="1"/>
</dbReference>
<reference evidence="8 9" key="1">
    <citation type="submission" date="2017-03" db="EMBL/GenBank/DDBJ databases">
        <title>Genomes of endolithic fungi from Antarctica.</title>
        <authorList>
            <person name="Coleine C."/>
            <person name="Masonjones S."/>
            <person name="Stajich J.E."/>
        </authorList>
    </citation>
    <scope>NUCLEOTIDE SEQUENCE [LARGE SCALE GENOMIC DNA]</scope>
    <source>
        <strain evidence="8 9">CCFEE 5184</strain>
    </source>
</reference>
<sequence>MASPDYTYNHFNITFPSQHVAQVEINRPQKLNAFIEQMWIDLGAIFRKLSIDPDVRAVILTAVGDRAFTSGLDVQAASENGAVARTEHADPARKATAIRRHILDFQEDISAIEKCEKPVIAVLHGISYGLAIDMTTCCDIRICSRDTRFSVREVDIGLAADIGTLTRLPKANVPMSWVKEVCLTARDFGAEEALRVGFVSAVYESKGAALGKAVEMGRLLASKSPVAVQSTKQILNYSRDHSVADGLNQIAVLNSPITEDGQRPRPYGVDSRAQANGRKLVPNGVSIMSKFDIVIAMSEHVYLVTKPIQAGQTHIDLFKADLLDPTEQYGNPRSAKFGGKEVTPWRAFLGHEWEGHSSEELTIPTPKAKKIITDSAKCTESPDSSCANTSEGEAK</sequence>
<evidence type="ECO:0000313" key="9">
    <source>
        <dbReference type="Proteomes" id="UP000309340"/>
    </source>
</evidence>
<dbReference type="InterPro" id="IPR014748">
    <property type="entry name" value="Enoyl-CoA_hydra_C"/>
</dbReference>
<dbReference type="UniPathway" id="UPA00659"/>
<keyword evidence="6" id="KW-0413">Isomerase</keyword>
<dbReference type="GO" id="GO:0051750">
    <property type="term" value="F:delta(3,5)-delta(2,4)-dienoyl-CoA isomerase activity"/>
    <property type="evidence" value="ECO:0007669"/>
    <property type="project" value="TreeGrafter"/>
</dbReference>
<dbReference type="EMBL" id="NAJQ01000156">
    <property type="protein sequence ID" value="TKA76669.1"/>
    <property type="molecule type" value="Genomic_DNA"/>
</dbReference>
<dbReference type="PANTHER" id="PTHR43149">
    <property type="entry name" value="ENOYL-COA HYDRATASE"/>
    <property type="match status" value="1"/>
</dbReference>
<accession>A0A4V6WL66</accession>
<evidence type="ECO:0000256" key="7">
    <source>
        <dbReference type="SAM" id="MobiDB-lite"/>
    </source>
</evidence>
<evidence type="ECO:0000256" key="6">
    <source>
        <dbReference type="ARBA" id="ARBA00023235"/>
    </source>
</evidence>
<feature type="compositionally biased region" description="Polar residues" evidence="7">
    <location>
        <begin position="376"/>
        <end position="395"/>
    </location>
</feature>
<dbReference type="Proteomes" id="UP000309340">
    <property type="component" value="Unassembled WGS sequence"/>
</dbReference>
<keyword evidence="9" id="KW-1185">Reference proteome</keyword>
<dbReference type="GO" id="GO:0006635">
    <property type="term" value="P:fatty acid beta-oxidation"/>
    <property type="evidence" value="ECO:0007669"/>
    <property type="project" value="UniProtKB-UniPathway"/>
</dbReference>
<evidence type="ECO:0000256" key="4">
    <source>
        <dbReference type="ARBA" id="ARBA00023026"/>
    </source>
</evidence>
<dbReference type="InterPro" id="IPR029045">
    <property type="entry name" value="ClpP/crotonase-like_dom_sf"/>
</dbReference>
<evidence type="ECO:0000256" key="5">
    <source>
        <dbReference type="ARBA" id="ARBA00023098"/>
    </source>
</evidence>
<dbReference type="InterPro" id="IPR001753">
    <property type="entry name" value="Enoyl-CoA_hydra/iso"/>
</dbReference>
<keyword evidence="3" id="KW-0276">Fatty acid metabolism</keyword>
<evidence type="ECO:0000313" key="8">
    <source>
        <dbReference type="EMBL" id="TKA76669.1"/>
    </source>
</evidence>
<dbReference type="STRING" id="329884.A0A4V6WL66"/>
<keyword evidence="4" id="KW-0843">Virulence</keyword>
<dbReference type="GO" id="GO:0005739">
    <property type="term" value="C:mitochondrion"/>
    <property type="evidence" value="ECO:0007669"/>
    <property type="project" value="TreeGrafter"/>
</dbReference>